<dbReference type="InterPro" id="IPR001138">
    <property type="entry name" value="Zn2Cys6_DnaBD"/>
</dbReference>
<gene>
    <name evidence="10" type="ORF">NKR23_g3442</name>
</gene>
<evidence type="ECO:0000256" key="6">
    <source>
        <dbReference type="ARBA" id="ARBA00023163"/>
    </source>
</evidence>
<keyword evidence="4" id="KW-0805">Transcription regulation</keyword>
<dbReference type="GO" id="GO:0000981">
    <property type="term" value="F:DNA-binding transcription factor activity, RNA polymerase II-specific"/>
    <property type="evidence" value="ECO:0007669"/>
    <property type="project" value="InterPro"/>
</dbReference>
<evidence type="ECO:0000256" key="5">
    <source>
        <dbReference type="ARBA" id="ARBA00023125"/>
    </source>
</evidence>
<keyword evidence="11" id="KW-1185">Reference proteome</keyword>
<dbReference type="SMART" id="SM00066">
    <property type="entry name" value="GAL4"/>
    <property type="match status" value="1"/>
</dbReference>
<dbReference type="PANTHER" id="PTHR47782">
    <property type="entry name" value="ZN(II)2CYS6 TRANSCRIPTION FACTOR (EUROFUNG)-RELATED"/>
    <property type="match status" value="1"/>
</dbReference>
<dbReference type="Pfam" id="PF00172">
    <property type="entry name" value="Zn_clus"/>
    <property type="match status" value="1"/>
</dbReference>
<evidence type="ECO:0000256" key="4">
    <source>
        <dbReference type="ARBA" id="ARBA00023015"/>
    </source>
</evidence>
<dbReference type="SUPFAM" id="SSF57701">
    <property type="entry name" value="Zn2/Cys6 DNA-binding domain"/>
    <property type="match status" value="1"/>
</dbReference>
<dbReference type="SMART" id="SM00906">
    <property type="entry name" value="Fungal_trans"/>
    <property type="match status" value="1"/>
</dbReference>
<feature type="region of interest" description="Disordered" evidence="8">
    <location>
        <begin position="1"/>
        <end position="56"/>
    </location>
</feature>
<evidence type="ECO:0000259" key="9">
    <source>
        <dbReference type="PROSITE" id="PS50048"/>
    </source>
</evidence>
<evidence type="ECO:0000313" key="10">
    <source>
        <dbReference type="EMBL" id="KAJ9150695.1"/>
    </source>
</evidence>
<dbReference type="GO" id="GO:0045944">
    <property type="term" value="P:positive regulation of transcription by RNA polymerase II"/>
    <property type="evidence" value="ECO:0007669"/>
    <property type="project" value="TreeGrafter"/>
</dbReference>
<feature type="compositionally biased region" description="Basic residues" evidence="8">
    <location>
        <begin position="597"/>
        <end position="607"/>
    </location>
</feature>
<dbReference type="PROSITE" id="PS50048">
    <property type="entry name" value="ZN2_CY6_FUNGAL_2"/>
    <property type="match status" value="1"/>
</dbReference>
<feature type="compositionally biased region" description="Low complexity" evidence="8">
    <location>
        <begin position="732"/>
        <end position="742"/>
    </location>
</feature>
<feature type="domain" description="Zn(2)-C6 fungal-type" evidence="9">
    <location>
        <begin position="64"/>
        <end position="94"/>
    </location>
</feature>
<evidence type="ECO:0000256" key="7">
    <source>
        <dbReference type="ARBA" id="ARBA00023242"/>
    </source>
</evidence>
<accession>A0AA38S7A7</accession>
<feature type="region of interest" description="Disordered" evidence="8">
    <location>
        <begin position="590"/>
        <end position="620"/>
    </location>
</feature>
<evidence type="ECO:0000313" key="11">
    <source>
        <dbReference type="Proteomes" id="UP001174694"/>
    </source>
</evidence>
<dbReference type="CDD" id="cd12148">
    <property type="entry name" value="fungal_TF_MHR"/>
    <property type="match status" value="1"/>
</dbReference>
<feature type="compositionally biased region" description="Polar residues" evidence="8">
    <location>
        <begin position="14"/>
        <end position="23"/>
    </location>
</feature>
<dbReference type="GO" id="GO:0005634">
    <property type="term" value="C:nucleus"/>
    <property type="evidence" value="ECO:0007669"/>
    <property type="project" value="UniProtKB-SubCell"/>
</dbReference>
<reference evidence="10" key="1">
    <citation type="submission" date="2022-07" db="EMBL/GenBank/DDBJ databases">
        <title>Fungi with potential for degradation of polypropylene.</title>
        <authorList>
            <person name="Gostincar C."/>
        </authorList>
    </citation>
    <scope>NUCLEOTIDE SEQUENCE</scope>
    <source>
        <strain evidence="10">EXF-13308</strain>
    </source>
</reference>
<comment type="caution">
    <text evidence="10">The sequence shown here is derived from an EMBL/GenBank/DDBJ whole genome shotgun (WGS) entry which is preliminary data.</text>
</comment>
<dbReference type="InterPro" id="IPR036864">
    <property type="entry name" value="Zn2-C6_fun-type_DNA-bd_sf"/>
</dbReference>
<dbReference type="GO" id="GO:0008270">
    <property type="term" value="F:zinc ion binding"/>
    <property type="evidence" value="ECO:0007669"/>
    <property type="project" value="InterPro"/>
</dbReference>
<keyword evidence="6" id="KW-0804">Transcription</keyword>
<dbReference type="EMBL" id="JANBVO010000007">
    <property type="protein sequence ID" value="KAJ9150695.1"/>
    <property type="molecule type" value="Genomic_DNA"/>
</dbReference>
<proteinExistence type="predicted"/>
<dbReference type="Gene3D" id="4.10.240.10">
    <property type="entry name" value="Zn(2)-C6 fungal-type DNA-binding domain"/>
    <property type="match status" value="1"/>
</dbReference>
<keyword evidence="7" id="KW-0539">Nucleus</keyword>
<dbReference type="InterPro" id="IPR052202">
    <property type="entry name" value="Yeast_MetPath_Reg"/>
</dbReference>
<dbReference type="GO" id="GO:0006351">
    <property type="term" value="P:DNA-templated transcription"/>
    <property type="evidence" value="ECO:0007669"/>
    <property type="project" value="InterPro"/>
</dbReference>
<comment type="subcellular location">
    <subcellularLocation>
        <location evidence="1">Nucleus</location>
    </subcellularLocation>
</comment>
<organism evidence="10 11">
    <name type="scientific">Pleurostoma richardsiae</name>
    <dbReference type="NCBI Taxonomy" id="41990"/>
    <lineage>
        <taxon>Eukaryota</taxon>
        <taxon>Fungi</taxon>
        <taxon>Dikarya</taxon>
        <taxon>Ascomycota</taxon>
        <taxon>Pezizomycotina</taxon>
        <taxon>Sordariomycetes</taxon>
        <taxon>Sordariomycetidae</taxon>
        <taxon>Calosphaeriales</taxon>
        <taxon>Pleurostomataceae</taxon>
        <taxon>Pleurostoma</taxon>
    </lineage>
</organism>
<dbReference type="Pfam" id="PF04082">
    <property type="entry name" value="Fungal_trans"/>
    <property type="match status" value="1"/>
</dbReference>
<dbReference type="GO" id="GO:0043565">
    <property type="term" value="F:sequence-specific DNA binding"/>
    <property type="evidence" value="ECO:0007669"/>
    <property type="project" value="TreeGrafter"/>
</dbReference>
<dbReference type="PROSITE" id="PS00463">
    <property type="entry name" value="ZN2_CY6_FUNGAL_1"/>
    <property type="match status" value="1"/>
</dbReference>
<evidence type="ECO:0000256" key="3">
    <source>
        <dbReference type="ARBA" id="ARBA00022833"/>
    </source>
</evidence>
<feature type="region of interest" description="Disordered" evidence="8">
    <location>
        <begin position="727"/>
        <end position="749"/>
    </location>
</feature>
<sequence>MNRRIRRESPPCRSGSSPMSSTLARGRSASPRDGDPTRAVGTPATVSGGSTGSRRAAHTRDIPACDRCRSFKKKCSRTFPVCTLCANAGQKCSFSTPVTSSAAEAHHLRARVEWLTRYINENLPAGTGGIERIETGTDLSTVLSVRNASSTAGSHLELGLSPAGPGSTPGSASVGSHSAFHTRDATSAAILYDQRSVEVNLGGEAIPARGHLAALLHPDEQLTLAMSSAAGRFPAPVLPRDAAARRFIDAYFRNVNKAYPFVDRAKVLRNLESIKGVPGSRGNTESTLLYLIMAIGCTTLQRAGQIPSDTASKFDIAYADIIQECLAREDVESVQILVALGLYSLFDPKGASVWSIVGIACRKAMLLGLSRKASSEDKALSPTDVELRRRLFWSLYVLDRMTAISMGHSVALIDDNMDVPLPGLTVEEFASPEKPHVISILQTNRHVIQLRQIEDRILREIHLKRRADVAALSRADRRAVLQDVRASIEDWYSHGCLVSPLEPDNVPIHSSVAWQSARYYHLLVLLYYPCHFNSFGPVPAAELLRFAQKHLQSTSVLLEQQLLPLNKITLCRLFPVGLVLLQSFMSSAGSGGGQPGHHQHQAQHHGHGHDSGQPPQQPPFPARDEVAVIIGILQAFPDGWTQAHQVAHIFRQFMAVASGVSGDGPPLHVSAPLYGGGSFELGVTRELYQALLRPVVAGLLSVMQEVLGRATCYAFCEPLLDYDREGGGGAGVQQQQQQQPLSGAGGGGERYHTAAALSPLGTAAARTPVPFAGVPGNDVSSMSYDWGSVELGFI</sequence>
<keyword evidence="3" id="KW-0862">Zinc</keyword>
<name>A0AA38S7A7_9PEZI</name>
<dbReference type="CDD" id="cd00067">
    <property type="entry name" value="GAL4"/>
    <property type="match status" value="1"/>
</dbReference>
<evidence type="ECO:0000256" key="2">
    <source>
        <dbReference type="ARBA" id="ARBA00022723"/>
    </source>
</evidence>
<dbReference type="InterPro" id="IPR007219">
    <property type="entry name" value="XnlR_reg_dom"/>
</dbReference>
<evidence type="ECO:0000256" key="8">
    <source>
        <dbReference type="SAM" id="MobiDB-lite"/>
    </source>
</evidence>
<keyword evidence="2" id="KW-0479">Metal-binding</keyword>
<keyword evidence="5" id="KW-0238">DNA-binding</keyword>
<protein>
    <submittedName>
        <fullName evidence="10">Protein STB5-like protein 3</fullName>
    </submittedName>
</protein>
<dbReference type="Proteomes" id="UP001174694">
    <property type="component" value="Unassembled WGS sequence"/>
</dbReference>
<dbReference type="AlphaFoldDB" id="A0AA38S7A7"/>
<dbReference type="PANTHER" id="PTHR47782:SF7">
    <property type="entry name" value="PROTEIN STB5"/>
    <property type="match status" value="1"/>
</dbReference>
<evidence type="ECO:0000256" key="1">
    <source>
        <dbReference type="ARBA" id="ARBA00004123"/>
    </source>
</evidence>